<dbReference type="EMBL" id="PGCJ01000118">
    <property type="protein sequence ID" value="PLW46540.1"/>
    <property type="molecule type" value="Genomic_DNA"/>
</dbReference>
<feature type="signal peptide" evidence="1">
    <location>
        <begin position="1"/>
        <end position="20"/>
    </location>
</feature>
<keyword evidence="3" id="KW-1185">Reference proteome</keyword>
<protein>
    <submittedName>
        <fullName evidence="2">Uncharacterized protein</fullName>
    </submittedName>
</protein>
<evidence type="ECO:0000256" key="1">
    <source>
        <dbReference type="SAM" id="SignalP"/>
    </source>
</evidence>
<keyword evidence="1" id="KW-0732">Signal</keyword>
<proteinExistence type="predicted"/>
<feature type="chain" id="PRO_5014717254" evidence="1">
    <location>
        <begin position="21"/>
        <end position="70"/>
    </location>
</feature>
<accession>A0A2N5V967</accession>
<evidence type="ECO:0000313" key="3">
    <source>
        <dbReference type="Proteomes" id="UP000235388"/>
    </source>
</evidence>
<reference evidence="2 3" key="1">
    <citation type="submission" date="2017-11" db="EMBL/GenBank/DDBJ databases">
        <title>De novo assembly and phasing of dikaryotic genomes from two isolates of Puccinia coronata f. sp. avenae, the causal agent of oat crown rust.</title>
        <authorList>
            <person name="Miller M.E."/>
            <person name="Zhang Y."/>
            <person name="Omidvar V."/>
            <person name="Sperschneider J."/>
            <person name="Schwessinger B."/>
            <person name="Raley C."/>
            <person name="Palmer J.M."/>
            <person name="Garnica D."/>
            <person name="Upadhyaya N."/>
            <person name="Rathjen J."/>
            <person name="Taylor J.M."/>
            <person name="Park R.F."/>
            <person name="Dodds P.N."/>
            <person name="Hirsch C.D."/>
            <person name="Kianian S.F."/>
            <person name="Figueroa M."/>
        </authorList>
    </citation>
    <scope>NUCLEOTIDE SEQUENCE [LARGE SCALE GENOMIC DNA]</scope>
    <source>
        <strain evidence="2">12NC29</strain>
    </source>
</reference>
<dbReference type="AlphaFoldDB" id="A0A2N5V967"/>
<organism evidence="2 3">
    <name type="scientific">Puccinia coronata f. sp. avenae</name>
    <dbReference type="NCBI Taxonomy" id="200324"/>
    <lineage>
        <taxon>Eukaryota</taxon>
        <taxon>Fungi</taxon>
        <taxon>Dikarya</taxon>
        <taxon>Basidiomycota</taxon>
        <taxon>Pucciniomycotina</taxon>
        <taxon>Pucciniomycetes</taxon>
        <taxon>Pucciniales</taxon>
        <taxon>Pucciniaceae</taxon>
        <taxon>Puccinia</taxon>
    </lineage>
</organism>
<comment type="caution">
    <text evidence="2">The sequence shown here is derived from an EMBL/GenBank/DDBJ whole genome shotgun (WGS) entry which is preliminary data.</text>
</comment>
<dbReference type="Proteomes" id="UP000235388">
    <property type="component" value="Unassembled WGS sequence"/>
</dbReference>
<name>A0A2N5V967_9BASI</name>
<evidence type="ECO:0000313" key="2">
    <source>
        <dbReference type="EMBL" id="PLW46540.1"/>
    </source>
</evidence>
<gene>
    <name evidence="2" type="ORF">PCANC_08519</name>
</gene>
<sequence>MLLTWAVMICALTCFSPVRPLYIDDIPRRFMSGPLSKKLGYTKHAVTVRHRETEWSGGHSTDAPNGETFI</sequence>